<organism evidence="3 4">
    <name type="scientific">Cuscuta campestris</name>
    <dbReference type="NCBI Taxonomy" id="132261"/>
    <lineage>
        <taxon>Eukaryota</taxon>
        <taxon>Viridiplantae</taxon>
        <taxon>Streptophyta</taxon>
        <taxon>Embryophyta</taxon>
        <taxon>Tracheophyta</taxon>
        <taxon>Spermatophyta</taxon>
        <taxon>Magnoliopsida</taxon>
        <taxon>eudicotyledons</taxon>
        <taxon>Gunneridae</taxon>
        <taxon>Pentapetalae</taxon>
        <taxon>asterids</taxon>
        <taxon>lamiids</taxon>
        <taxon>Solanales</taxon>
        <taxon>Convolvulaceae</taxon>
        <taxon>Cuscuteae</taxon>
        <taxon>Cuscuta</taxon>
        <taxon>Cuscuta subgen. Grammica</taxon>
        <taxon>Cuscuta sect. Cleistogrammica</taxon>
    </lineage>
</organism>
<keyword evidence="1" id="KW-1133">Transmembrane helix</keyword>
<dbReference type="OrthoDB" id="1932213at2759"/>
<evidence type="ECO:0000313" key="3">
    <source>
        <dbReference type="EMBL" id="VFQ63655.1"/>
    </source>
</evidence>
<name>A0A484KGR3_9ASTE</name>
<dbReference type="InterPro" id="IPR036047">
    <property type="entry name" value="F-box-like_dom_sf"/>
</dbReference>
<dbReference type="SUPFAM" id="SSF52047">
    <property type="entry name" value="RNI-like"/>
    <property type="match status" value="1"/>
</dbReference>
<dbReference type="Gene3D" id="1.20.1280.50">
    <property type="match status" value="1"/>
</dbReference>
<dbReference type="Pfam" id="PF23622">
    <property type="entry name" value="LRR_At1g61320_AtMIF1"/>
    <property type="match status" value="1"/>
</dbReference>
<dbReference type="Gene3D" id="3.80.10.10">
    <property type="entry name" value="Ribonuclease Inhibitor"/>
    <property type="match status" value="1"/>
</dbReference>
<dbReference type="CDD" id="cd22160">
    <property type="entry name" value="F-box_AtFBL13-like"/>
    <property type="match status" value="1"/>
</dbReference>
<dbReference type="PANTHER" id="PTHR34145:SF28">
    <property type="entry name" value="F-BOX DOMAIN-CONTAINING PROTEIN"/>
    <property type="match status" value="1"/>
</dbReference>
<dbReference type="InterPro" id="IPR053781">
    <property type="entry name" value="F-box_AtFBL13-like"/>
</dbReference>
<feature type="transmembrane region" description="Helical" evidence="1">
    <location>
        <begin position="18"/>
        <end position="35"/>
    </location>
</feature>
<dbReference type="Pfam" id="PF00646">
    <property type="entry name" value="F-box"/>
    <property type="match status" value="1"/>
</dbReference>
<dbReference type="Proteomes" id="UP000595140">
    <property type="component" value="Unassembled WGS sequence"/>
</dbReference>
<sequence>MSISSGSSLQGSWSQPRVIFPLLAVAGLGLGLGIIRSSLKRRVPDEYREDLISGLPDEVLCLILSELPTRDAVRTSVLSKRWRHMHLFLPGLSLTCPCTFKKDTISQQRTCPLDHYKRGILTFIDRFLQLRQCVCRHDRDKHGILTFMDRFLRLRRGCNIKSFQLSCCLKEEFSSHIERWMNYIARLNVEELVLSLSCDDAFVGDIPRSLVTFPLHLFTSNLGPTNSQGTFESLSLLWLDAVSLVNGELQSIFSGCPNLESLKLTYCILPSKLYICGPGHELKSLTITSCIGVKKIDLCAGNLTSFEIICSQKLEEIRPSHVPKLKHFFVGLKYSGHLSRFIHRVTKDMPELESLYIESVVSEMYYTPPLGRGYNNLKELYVLMDFRRLYGAQQIACVIGCAPLVWKFRLVTKGTVDYGVPSIGLTPKYGHFHLKEVEIGGFHGHASELELIKFLLRFAECLERMTISKDYEYYLGGGKWEKKKSGEQDTVVMDEEQRQVVRELVKGTTPASPNAQLILH</sequence>
<keyword evidence="1" id="KW-0472">Membrane</keyword>
<dbReference type="InterPro" id="IPR032675">
    <property type="entry name" value="LRR_dom_sf"/>
</dbReference>
<reference evidence="3 4" key="1">
    <citation type="submission" date="2018-04" db="EMBL/GenBank/DDBJ databases">
        <authorList>
            <person name="Vogel A."/>
        </authorList>
    </citation>
    <scope>NUCLEOTIDE SEQUENCE [LARGE SCALE GENOMIC DNA]</scope>
</reference>
<gene>
    <name evidence="3" type="ORF">CCAM_LOCUS5431</name>
</gene>
<protein>
    <recommendedName>
        <fullName evidence="2">F-box domain-containing protein</fullName>
    </recommendedName>
</protein>
<dbReference type="PROSITE" id="PS50181">
    <property type="entry name" value="FBOX"/>
    <property type="match status" value="1"/>
</dbReference>
<dbReference type="EMBL" id="OOIL02000305">
    <property type="protein sequence ID" value="VFQ63655.1"/>
    <property type="molecule type" value="Genomic_DNA"/>
</dbReference>
<dbReference type="PANTHER" id="PTHR34145">
    <property type="entry name" value="OS02G0105600 PROTEIN"/>
    <property type="match status" value="1"/>
</dbReference>
<dbReference type="InterPro" id="IPR053772">
    <property type="entry name" value="At1g61320/At1g61330-like"/>
</dbReference>
<dbReference type="InterPro" id="IPR001810">
    <property type="entry name" value="F-box_dom"/>
</dbReference>
<evidence type="ECO:0000259" key="2">
    <source>
        <dbReference type="PROSITE" id="PS50181"/>
    </source>
</evidence>
<dbReference type="AlphaFoldDB" id="A0A484KGR3"/>
<evidence type="ECO:0000313" key="4">
    <source>
        <dbReference type="Proteomes" id="UP000595140"/>
    </source>
</evidence>
<keyword evidence="4" id="KW-1185">Reference proteome</keyword>
<keyword evidence="1" id="KW-0812">Transmembrane</keyword>
<proteinExistence type="predicted"/>
<accession>A0A484KGR3</accession>
<evidence type="ECO:0000256" key="1">
    <source>
        <dbReference type="SAM" id="Phobius"/>
    </source>
</evidence>
<dbReference type="InterPro" id="IPR055357">
    <property type="entry name" value="LRR_At1g61320_AtMIF1"/>
</dbReference>
<feature type="domain" description="F-box" evidence="2">
    <location>
        <begin position="49"/>
        <end position="85"/>
    </location>
</feature>
<dbReference type="SUPFAM" id="SSF81383">
    <property type="entry name" value="F-box domain"/>
    <property type="match status" value="1"/>
</dbReference>